<dbReference type="SMART" id="SM00301">
    <property type="entry name" value="DM"/>
    <property type="match status" value="1"/>
</dbReference>
<evidence type="ECO:0000256" key="1">
    <source>
        <dbReference type="ARBA" id="ARBA00006834"/>
    </source>
</evidence>
<keyword evidence="3 6" id="KW-0862">Zinc</keyword>
<dbReference type="Pfam" id="PF00751">
    <property type="entry name" value="DM"/>
    <property type="match status" value="1"/>
</dbReference>
<dbReference type="InterPro" id="IPR009060">
    <property type="entry name" value="UBA-like_sf"/>
</dbReference>
<reference evidence="9" key="2">
    <citation type="submission" date="2025-09" db="UniProtKB">
        <authorList>
            <consortium name="Ensembl"/>
        </authorList>
    </citation>
    <scope>IDENTIFICATION</scope>
</reference>
<dbReference type="FunFam" id="4.10.1040.10:FF:000001">
    <property type="entry name" value="doublesex- and mab-3-related transcription factor 1"/>
    <property type="match status" value="1"/>
</dbReference>
<dbReference type="InterPro" id="IPR036407">
    <property type="entry name" value="DM_DNA-bd_sf"/>
</dbReference>
<dbReference type="GO" id="GO:0005634">
    <property type="term" value="C:nucleus"/>
    <property type="evidence" value="ECO:0007669"/>
    <property type="project" value="UniProtKB-SubCell"/>
</dbReference>
<keyword evidence="2 6" id="KW-0479">Metal-binding</keyword>
<keyword evidence="5 6" id="KW-0539">Nucleus</keyword>
<proteinExistence type="inferred from homology"/>
<evidence type="ECO:0000256" key="3">
    <source>
        <dbReference type="ARBA" id="ARBA00022833"/>
    </source>
</evidence>
<name>A0A672L7K2_SINGR</name>
<evidence type="ECO:0000313" key="9">
    <source>
        <dbReference type="Ensembl" id="ENSSGRP00000019548.1"/>
    </source>
</evidence>
<accession>A0A672L7K2</accession>
<dbReference type="Gene3D" id="4.10.1040.10">
    <property type="entry name" value="DM DNA-binding domain"/>
    <property type="match status" value="1"/>
</dbReference>
<comment type="similarity">
    <text evidence="1">Belongs to the DMRT family.</text>
</comment>
<dbReference type="Pfam" id="PF03474">
    <property type="entry name" value="DMA"/>
    <property type="match status" value="1"/>
</dbReference>
<evidence type="ECO:0000256" key="6">
    <source>
        <dbReference type="PROSITE-ProRule" id="PRU00070"/>
    </source>
</evidence>
<dbReference type="Proteomes" id="UP000472262">
    <property type="component" value="Unassembled WGS sequence"/>
</dbReference>
<dbReference type="GO" id="GO:0000978">
    <property type="term" value="F:RNA polymerase II cis-regulatory region sequence-specific DNA binding"/>
    <property type="evidence" value="ECO:0007669"/>
    <property type="project" value="TreeGrafter"/>
</dbReference>
<dbReference type="InterPro" id="IPR046472">
    <property type="entry name" value="DMRT5_1_DMB_dom"/>
</dbReference>
<dbReference type="AlphaFoldDB" id="A0A672L7K2"/>
<evidence type="ECO:0000256" key="5">
    <source>
        <dbReference type="ARBA" id="ARBA00023242"/>
    </source>
</evidence>
<evidence type="ECO:0000313" key="10">
    <source>
        <dbReference type="Proteomes" id="UP000472262"/>
    </source>
</evidence>
<organism evidence="9 10">
    <name type="scientific">Sinocyclocheilus grahami</name>
    <name type="common">Dianchi golden-line fish</name>
    <name type="synonym">Barbus grahami</name>
    <dbReference type="NCBI Taxonomy" id="75366"/>
    <lineage>
        <taxon>Eukaryota</taxon>
        <taxon>Metazoa</taxon>
        <taxon>Chordata</taxon>
        <taxon>Craniata</taxon>
        <taxon>Vertebrata</taxon>
        <taxon>Euteleostomi</taxon>
        <taxon>Actinopterygii</taxon>
        <taxon>Neopterygii</taxon>
        <taxon>Teleostei</taxon>
        <taxon>Ostariophysi</taxon>
        <taxon>Cypriniformes</taxon>
        <taxon>Cyprinidae</taxon>
        <taxon>Cyprininae</taxon>
        <taxon>Sinocyclocheilus</taxon>
    </lineage>
</organism>
<dbReference type="Ensembl" id="ENSSGRT00000021122.1">
    <property type="protein sequence ID" value="ENSSGRP00000019548.1"/>
    <property type="gene ID" value="ENSSGRG00000011846.1"/>
</dbReference>
<dbReference type="GO" id="GO:0046872">
    <property type="term" value="F:metal ion binding"/>
    <property type="evidence" value="ECO:0007669"/>
    <property type="project" value="UniProtKB-KW"/>
</dbReference>
<dbReference type="SUPFAM" id="SSF46934">
    <property type="entry name" value="UBA-like"/>
    <property type="match status" value="1"/>
</dbReference>
<feature type="DNA-binding region" description="DM" evidence="6">
    <location>
        <begin position="59"/>
        <end position="106"/>
    </location>
</feature>
<dbReference type="PROSITE" id="PS50809">
    <property type="entry name" value="DM_2"/>
    <property type="match status" value="1"/>
</dbReference>
<evidence type="ECO:0000256" key="2">
    <source>
        <dbReference type="ARBA" id="ARBA00022723"/>
    </source>
</evidence>
<sequence length="372" mass="40324">SVSCFSFVTCSINSLAHSPSAAETHTQMESSSGRFSLFSPHTALFLRPEDRSFPRSPKCARCRNHGVVSALKGHKRFCSWRDCACVKCALIAERQRVMAAQVALRRQQAQEELQMLYPAAAASEGGNNTTARIKVTPSFFAVYSETSDFRSVACYELNTCSVLSGLMDQALFSPHTPALSEPLNDSVSPGSDLESGSESEKPKEELSKTSGRNPAAVLTKIFPRVKRDALESALKACSGDVVRAIELLLGSQEGQNSSGDVPLSENLPISRSSAVCLTEAPLRHFSSRSAFSPLHASSGLLGLNPRFAIAPLRLAYSTPSFIPPYLTPAFVPALSLRPPADYPLPGALRDLPYPKDTFSPAVFYSNTYKFMF</sequence>
<dbReference type="Gene3D" id="1.10.8.10">
    <property type="entry name" value="DNA helicase RuvA subunit, C-terminal domain"/>
    <property type="match status" value="1"/>
</dbReference>
<protein>
    <recommendedName>
        <fullName evidence="8">DM domain-containing protein</fullName>
    </recommendedName>
</protein>
<evidence type="ECO:0000256" key="7">
    <source>
        <dbReference type="SAM" id="MobiDB-lite"/>
    </source>
</evidence>
<reference evidence="9" key="1">
    <citation type="submission" date="2025-08" db="UniProtKB">
        <authorList>
            <consortium name="Ensembl"/>
        </authorList>
    </citation>
    <scope>IDENTIFICATION</scope>
</reference>
<dbReference type="Pfam" id="PF20624">
    <property type="entry name" value="DMRT5_DMB"/>
    <property type="match status" value="1"/>
</dbReference>
<dbReference type="PANTHER" id="PTHR12322">
    <property type="entry name" value="DOUBLESEX AND MAB-3 RELATED TRANSCRIPTION FACTOR DMRT"/>
    <property type="match status" value="1"/>
</dbReference>
<keyword evidence="4 6" id="KW-0238">DNA-binding</keyword>
<dbReference type="InParanoid" id="A0A672L7K2"/>
<dbReference type="GO" id="GO:0000981">
    <property type="term" value="F:DNA-binding transcription factor activity, RNA polymerase II-specific"/>
    <property type="evidence" value="ECO:0007669"/>
    <property type="project" value="TreeGrafter"/>
</dbReference>
<feature type="domain" description="DM" evidence="8">
    <location>
        <begin position="59"/>
        <end position="106"/>
    </location>
</feature>
<feature type="region of interest" description="Disordered" evidence="7">
    <location>
        <begin position="177"/>
        <end position="212"/>
    </location>
</feature>
<dbReference type="GO" id="GO:0007548">
    <property type="term" value="P:sex differentiation"/>
    <property type="evidence" value="ECO:0007669"/>
    <property type="project" value="TreeGrafter"/>
</dbReference>
<evidence type="ECO:0000256" key="4">
    <source>
        <dbReference type="ARBA" id="ARBA00023125"/>
    </source>
</evidence>
<dbReference type="PROSITE" id="PS40000">
    <property type="entry name" value="DM_1"/>
    <property type="match status" value="1"/>
</dbReference>
<dbReference type="InterPro" id="IPR005173">
    <property type="entry name" value="DMA"/>
</dbReference>
<dbReference type="SUPFAM" id="SSF82927">
    <property type="entry name" value="Cysteine-rich DNA binding domain, (DM domain)"/>
    <property type="match status" value="1"/>
</dbReference>
<keyword evidence="10" id="KW-1185">Reference proteome</keyword>
<evidence type="ECO:0000259" key="8">
    <source>
        <dbReference type="PROSITE" id="PS50809"/>
    </source>
</evidence>
<dbReference type="PANTHER" id="PTHR12322:SF71">
    <property type="entry name" value="DOUBLESEX- AND MAB-3-RELATED TRANSCRIPTION FACTOR A1"/>
    <property type="match status" value="1"/>
</dbReference>
<dbReference type="OMA" id="RELQFMY"/>
<dbReference type="InterPro" id="IPR001275">
    <property type="entry name" value="DM_DNA-bd"/>
</dbReference>
<dbReference type="InterPro" id="IPR026607">
    <property type="entry name" value="DMRT"/>
</dbReference>
<feature type="compositionally biased region" description="Basic and acidic residues" evidence="7">
    <location>
        <begin position="198"/>
        <end position="207"/>
    </location>
</feature>
<comment type="subcellular location">
    <subcellularLocation>
        <location evidence="6">Nucleus</location>
    </subcellularLocation>
</comment>